<protein>
    <submittedName>
        <fullName evidence="1">Uncharacterized protein</fullName>
    </submittedName>
</protein>
<comment type="caution">
    <text evidence="1">The sequence shown here is derived from an EMBL/GenBank/DDBJ whole genome shotgun (WGS) entry which is preliminary data.</text>
</comment>
<dbReference type="AlphaFoldDB" id="A0A930L4K7"/>
<reference evidence="1" key="1">
    <citation type="submission" date="2020-04" db="EMBL/GenBank/DDBJ databases">
        <title>Deep metagenomics examines the oral microbiome during advanced dental caries in children, revealing novel taxa and co-occurrences with host molecules.</title>
        <authorList>
            <person name="Baker J.L."/>
            <person name="Morton J.T."/>
            <person name="Dinis M."/>
            <person name="Alvarez R."/>
            <person name="Tran N.C."/>
            <person name="Knight R."/>
            <person name="Edlund A."/>
        </authorList>
    </citation>
    <scope>NUCLEOTIDE SEQUENCE</scope>
    <source>
        <strain evidence="1">JCVI_29_bin.11</strain>
    </source>
</reference>
<evidence type="ECO:0000313" key="1">
    <source>
        <dbReference type="EMBL" id="MBF1659781.1"/>
    </source>
</evidence>
<proteinExistence type="predicted"/>
<gene>
    <name evidence="1" type="ORF">HXO58_08105</name>
</gene>
<accession>A0A930L4K7</accession>
<dbReference type="EMBL" id="JABZXL010000026">
    <property type="protein sequence ID" value="MBF1659781.1"/>
    <property type="molecule type" value="Genomic_DNA"/>
</dbReference>
<organism evidence="1 2">
    <name type="scientific">Rothia mucilaginosa</name>
    <dbReference type="NCBI Taxonomy" id="43675"/>
    <lineage>
        <taxon>Bacteria</taxon>
        <taxon>Bacillati</taxon>
        <taxon>Actinomycetota</taxon>
        <taxon>Actinomycetes</taxon>
        <taxon>Micrococcales</taxon>
        <taxon>Micrococcaceae</taxon>
        <taxon>Rothia</taxon>
    </lineage>
</organism>
<name>A0A930L4K7_9MICC</name>
<dbReference type="Proteomes" id="UP000713964">
    <property type="component" value="Unassembled WGS sequence"/>
</dbReference>
<sequence length="71" mass="8228">MIETHLSFRTIDTIDTLLDGLEKLDPSRFMFAHLDLVDTLNELLLVRSSSEAVRLRRRIGKIRAEIESVLF</sequence>
<evidence type="ECO:0000313" key="2">
    <source>
        <dbReference type="Proteomes" id="UP000713964"/>
    </source>
</evidence>